<accession>A0ABY3W6T8</accession>
<feature type="compositionally biased region" description="Basic and acidic residues" evidence="8">
    <location>
        <begin position="516"/>
        <end position="530"/>
    </location>
</feature>
<organism evidence="10 11">
    <name type="scientific">Arthrobacter sulfonylureivorans</name>
    <dbReference type="NCBI Taxonomy" id="2486855"/>
    <lineage>
        <taxon>Bacteria</taxon>
        <taxon>Bacillati</taxon>
        <taxon>Actinomycetota</taxon>
        <taxon>Actinomycetes</taxon>
        <taxon>Micrococcales</taxon>
        <taxon>Micrococcaceae</taxon>
        <taxon>Arthrobacter</taxon>
    </lineage>
</organism>
<keyword evidence="11" id="KW-1185">Reference proteome</keyword>
<dbReference type="EMBL" id="CP093326">
    <property type="protein sequence ID" value="UNK46014.1"/>
    <property type="molecule type" value="Genomic_DNA"/>
</dbReference>
<keyword evidence="5 9" id="KW-1133">Transmembrane helix</keyword>
<keyword evidence="3" id="KW-0808">Transferase</keyword>
<comment type="similarity">
    <text evidence="7">Belongs to the glycosyltransferase 87 family.</text>
</comment>
<dbReference type="InterPro" id="IPR016570">
    <property type="entry name" value="UCP010361"/>
</dbReference>
<evidence type="ECO:0000313" key="10">
    <source>
        <dbReference type="EMBL" id="UNK46014.1"/>
    </source>
</evidence>
<dbReference type="Pfam" id="PF09594">
    <property type="entry name" value="GT87"/>
    <property type="match status" value="1"/>
</dbReference>
<feature type="transmembrane region" description="Helical" evidence="9">
    <location>
        <begin position="312"/>
        <end position="334"/>
    </location>
</feature>
<keyword evidence="6 9" id="KW-0472">Membrane</keyword>
<comment type="subcellular location">
    <subcellularLocation>
        <location evidence="1">Cell membrane</location>
        <topology evidence="1">Multi-pass membrane protein</topology>
    </subcellularLocation>
</comment>
<dbReference type="InterPro" id="IPR018584">
    <property type="entry name" value="GT87"/>
</dbReference>
<evidence type="ECO:0000256" key="3">
    <source>
        <dbReference type="ARBA" id="ARBA00022679"/>
    </source>
</evidence>
<evidence type="ECO:0000256" key="9">
    <source>
        <dbReference type="SAM" id="Phobius"/>
    </source>
</evidence>
<feature type="region of interest" description="Disordered" evidence="8">
    <location>
        <begin position="470"/>
        <end position="530"/>
    </location>
</feature>
<evidence type="ECO:0000256" key="4">
    <source>
        <dbReference type="ARBA" id="ARBA00022692"/>
    </source>
</evidence>
<dbReference type="PIRSF" id="PIRSF010361">
    <property type="entry name" value="UCP010361"/>
    <property type="match status" value="1"/>
</dbReference>
<feature type="transmembrane region" description="Helical" evidence="9">
    <location>
        <begin position="248"/>
        <end position="269"/>
    </location>
</feature>
<evidence type="ECO:0000256" key="1">
    <source>
        <dbReference type="ARBA" id="ARBA00004651"/>
    </source>
</evidence>
<dbReference type="RefSeq" id="WP_241914119.1">
    <property type="nucleotide sequence ID" value="NZ_CP093326.1"/>
</dbReference>
<sequence length="530" mass="57537">MPGPRSSRRRPLRIVVPSRNDPFLRQFTELVGGPLGRHSAPGLVSPGFFTVERVLIILTTFAALLSVLVKTPCRLDGWALPDYFYMGCYSDWPVLFETRGLADGVVPFVSAGSSFEYPVLLGLLAGATAWLVPGEGVSAGRALAYFDINATLAAVAWLVTVIATARMSHRRPWDAAMVALAPGIVLAGTINWDLWAAMLAALAMLAFARRRPVLAGVFIGLGAALKLYPMLILGAILLLAVRTGRYRPLAASAAAAAAVWLAANLPFMLRDFGSWFHFLDYSRQREAGYSSIWYAYNLTAQRQQLPVLSPEFINTASFMLFAAACAGIAVLALAAPRRPRMASLVFLVVAAFVLTNKVYSPQFVVWLVPLVALAHPRWRDFLIWQFFEVMHWWAIWMHLGQVTSGGEAVRNLDAPYYVLAVLAHIAATAYIMGKVVRAIWLPEHDPVRRLDTDDPQGGEFDGAADKFALPMPGRVPSAPVGPAPGAGGAAREYSPIGIDSLRPSSRWPGIASGDAEGTRLKRGPEGEDQS</sequence>
<feature type="transmembrane region" description="Helical" evidence="9">
    <location>
        <begin position="414"/>
        <end position="432"/>
    </location>
</feature>
<evidence type="ECO:0000256" key="8">
    <source>
        <dbReference type="SAM" id="MobiDB-lite"/>
    </source>
</evidence>
<evidence type="ECO:0000256" key="5">
    <source>
        <dbReference type="ARBA" id="ARBA00022989"/>
    </source>
</evidence>
<evidence type="ECO:0000313" key="11">
    <source>
        <dbReference type="Proteomes" id="UP000829069"/>
    </source>
</evidence>
<protein>
    <submittedName>
        <fullName evidence="10">Glycosyltransferase 87 family protein</fullName>
    </submittedName>
</protein>
<feature type="transmembrane region" description="Helical" evidence="9">
    <location>
        <begin position="213"/>
        <end position="241"/>
    </location>
</feature>
<evidence type="ECO:0000256" key="6">
    <source>
        <dbReference type="ARBA" id="ARBA00023136"/>
    </source>
</evidence>
<feature type="transmembrane region" description="Helical" evidence="9">
    <location>
        <begin position="341"/>
        <end position="359"/>
    </location>
</feature>
<evidence type="ECO:0000256" key="7">
    <source>
        <dbReference type="ARBA" id="ARBA00024033"/>
    </source>
</evidence>
<gene>
    <name evidence="10" type="ORF">MNQ99_01120</name>
</gene>
<evidence type="ECO:0000256" key="2">
    <source>
        <dbReference type="ARBA" id="ARBA00022475"/>
    </source>
</evidence>
<keyword evidence="4 9" id="KW-0812">Transmembrane</keyword>
<proteinExistence type="inferred from homology"/>
<reference evidence="10 11" key="1">
    <citation type="submission" date="2022-03" db="EMBL/GenBank/DDBJ databases">
        <title>Isotopic signatures of nitrous oxide derived from detoxification processes.</title>
        <authorList>
            <person name="Behrendt U."/>
            <person name="Buchen C."/>
            <person name="Well R."/>
            <person name="Ulrich A."/>
            <person name="Rohe L."/>
            <person name="Kolb S."/>
            <person name="Schloter M."/>
            <person name="Horn M.A."/>
            <person name="Augustin J."/>
        </authorList>
    </citation>
    <scope>NUCLEOTIDE SEQUENCE [LARGE SCALE GENOMIC DNA]</scope>
    <source>
        <strain evidence="10 11">S4-C24</strain>
    </source>
</reference>
<feature type="transmembrane region" description="Helical" evidence="9">
    <location>
        <begin position="177"/>
        <end position="207"/>
    </location>
</feature>
<dbReference type="Proteomes" id="UP000829069">
    <property type="component" value="Chromosome"/>
</dbReference>
<feature type="transmembrane region" description="Helical" evidence="9">
    <location>
        <begin position="144"/>
        <end position="165"/>
    </location>
</feature>
<keyword evidence="2" id="KW-1003">Cell membrane</keyword>
<feature type="transmembrane region" description="Helical" evidence="9">
    <location>
        <begin position="115"/>
        <end position="132"/>
    </location>
</feature>
<name>A0ABY3W6T8_9MICC</name>